<dbReference type="OMA" id="SWFEIQE"/>
<feature type="region of interest" description="Disordered" evidence="2">
    <location>
        <begin position="1183"/>
        <end position="1217"/>
    </location>
</feature>
<comment type="caution">
    <text evidence="5">The sequence shown here is derived from an EMBL/GenBank/DDBJ whole genome shotgun (WGS) entry which is preliminary data.</text>
</comment>
<dbReference type="InterPro" id="IPR002014">
    <property type="entry name" value="VHS_dom"/>
</dbReference>
<keyword evidence="1" id="KW-0175">Coiled coil</keyword>
<dbReference type="InterPro" id="IPR008942">
    <property type="entry name" value="ENTH_VHS"/>
</dbReference>
<feature type="compositionally biased region" description="Acidic residues" evidence="2">
    <location>
        <begin position="1185"/>
        <end position="1203"/>
    </location>
</feature>
<dbReference type="Gene3D" id="1.25.40.90">
    <property type="match status" value="1"/>
</dbReference>
<dbReference type="InterPro" id="IPR048830">
    <property type="entry name" value="PCF11_helical"/>
</dbReference>
<evidence type="ECO:0000256" key="2">
    <source>
        <dbReference type="SAM" id="MobiDB-lite"/>
    </source>
</evidence>
<feature type="compositionally biased region" description="Polar residues" evidence="2">
    <location>
        <begin position="566"/>
        <end position="582"/>
    </location>
</feature>
<dbReference type="SUPFAM" id="SSF48464">
    <property type="entry name" value="ENTH/VHS domain"/>
    <property type="match status" value="1"/>
</dbReference>
<dbReference type="InterPro" id="IPR045154">
    <property type="entry name" value="PCF11-like"/>
</dbReference>
<feature type="coiled-coil region" evidence="1">
    <location>
        <begin position="210"/>
        <end position="261"/>
    </location>
</feature>
<dbReference type="InterPro" id="IPR057242">
    <property type="entry name" value="PCFS4-like"/>
</dbReference>
<feature type="compositionally biased region" description="Basic and acidic residues" evidence="2">
    <location>
        <begin position="366"/>
        <end position="375"/>
    </location>
</feature>
<keyword evidence="6" id="KW-1185">Reference proteome</keyword>
<feature type="domain" description="VHS" evidence="3">
    <location>
        <begin position="35"/>
        <end position="125"/>
    </location>
</feature>
<dbReference type="PROSITE" id="PS51391">
    <property type="entry name" value="CID"/>
    <property type="match status" value="1"/>
</dbReference>
<dbReference type="Pfam" id="PF23228">
    <property type="entry name" value="zf_PCFS4"/>
    <property type="match status" value="1"/>
</dbReference>
<proteinExistence type="predicted"/>
<feature type="region of interest" description="Disordered" evidence="2">
    <location>
        <begin position="1346"/>
        <end position="1378"/>
    </location>
</feature>
<evidence type="ECO:0000259" key="4">
    <source>
        <dbReference type="PROSITE" id="PS51391"/>
    </source>
</evidence>
<dbReference type="EMBL" id="LNIX01000033">
    <property type="protein sequence ID" value="OXA40463.1"/>
    <property type="molecule type" value="Genomic_DNA"/>
</dbReference>
<feature type="region of interest" description="Disordered" evidence="2">
    <location>
        <begin position="1136"/>
        <end position="1164"/>
    </location>
</feature>
<dbReference type="Pfam" id="PF11526">
    <property type="entry name" value="Pfc11_Clp1_ID"/>
    <property type="match status" value="1"/>
</dbReference>
<evidence type="ECO:0000313" key="5">
    <source>
        <dbReference type="EMBL" id="OXA40463.1"/>
    </source>
</evidence>
<dbReference type="InterPro" id="IPR006569">
    <property type="entry name" value="CID_dom"/>
</dbReference>
<dbReference type="SMART" id="SM00582">
    <property type="entry name" value="RPR"/>
    <property type="match status" value="1"/>
</dbReference>
<dbReference type="Pfam" id="PF20845">
    <property type="entry name" value="Pcf11_helical"/>
    <property type="match status" value="1"/>
</dbReference>
<feature type="region of interest" description="Disordered" evidence="2">
    <location>
        <begin position="749"/>
        <end position="770"/>
    </location>
</feature>
<dbReference type="GO" id="GO:0043130">
    <property type="term" value="F:ubiquitin binding"/>
    <property type="evidence" value="ECO:0007669"/>
    <property type="project" value="InterPro"/>
</dbReference>
<evidence type="ECO:0000256" key="1">
    <source>
        <dbReference type="SAM" id="Coils"/>
    </source>
</evidence>
<feature type="compositionally biased region" description="Polar residues" evidence="2">
    <location>
        <begin position="537"/>
        <end position="551"/>
    </location>
</feature>
<feature type="compositionally biased region" description="Basic residues" evidence="2">
    <location>
        <begin position="406"/>
        <end position="419"/>
    </location>
</feature>
<dbReference type="InterPro" id="IPR047415">
    <property type="entry name" value="Pcf11_CID"/>
</dbReference>
<feature type="compositionally biased region" description="Basic and acidic residues" evidence="2">
    <location>
        <begin position="309"/>
        <end position="342"/>
    </location>
</feature>
<dbReference type="PANTHER" id="PTHR15921:SF3">
    <property type="entry name" value="PRE-MRNA CLEAVAGE COMPLEX 2 PROTEIN PCF11"/>
    <property type="match status" value="1"/>
</dbReference>
<dbReference type="GO" id="GO:0003729">
    <property type="term" value="F:mRNA binding"/>
    <property type="evidence" value="ECO:0007669"/>
    <property type="project" value="InterPro"/>
</dbReference>
<name>A0A226D5K7_FOLCA</name>
<reference evidence="5 6" key="1">
    <citation type="submission" date="2015-12" db="EMBL/GenBank/DDBJ databases">
        <title>The genome of Folsomia candida.</title>
        <authorList>
            <person name="Faddeeva A."/>
            <person name="Derks M.F."/>
            <person name="Anvar Y."/>
            <person name="Smit S."/>
            <person name="Van Straalen N."/>
            <person name="Roelofs D."/>
        </authorList>
    </citation>
    <scope>NUCLEOTIDE SEQUENCE [LARGE SCALE GENOMIC DNA]</scope>
    <source>
        <strain evidence="5 6">VU population</strain>
        <tissue evidence="5">Whole body</tissue>
    </source>
</reference>
<accession>A0A226D5K7</accession>
<dbReference type="GO" id="GO:0031124">
    <property type="term" value="P:mRNA 3'-end processing"/>
    <property type="evidence" value="ECO:0007669"/>
    <property type="project" value="InterPro"/>
</dbReference>
<feature type="compositionally biased region" description="Basic and acidic residues" evidence="2">
    <location>
        <begin position="465"/>
        <end position="478"/>
    </location>
</feature>
<feature type="compositionally biased region" description="Pro residues" evidence="2">
    <location>
        <begin position="1150"/>
        <end position="1161"/>
    </location>
</feature>
<evidence type="ECO:0000313" key="6">
    <source>
        <dbReference type="Proteomes" id="UP000198287"/>
    </source>
</evidence>
<dbReference type="GO" id="GO:0006369">
    <property type="term" value="P:termination of RNA polymerase II transcription"/>
    <property type="evidence" value="ECO:0007669"/>
    <property type="project" value="InterPro"/>
</dbReference>
<dbReference type="STRING" id="158441.A0A226D5K7"/>
<dbReference type="InterPro" id="IPR021605">
    <property type="entry name" value="Pcf11_Clp1-ID"/>
</dbReference>
<feature type="domain" description="CID" evidence="4">
    <location>
        <begin position="13"/>
        <end position="141"/>
    </location>
</feature>
<dbReference type="GO" id="GO:0005737">
    <property type="term" value="C:cytoplasm"/>
    <property type="evidence" value="ECO:0007669"/>
    <property type="project" value="TreeGrafter"/>
</dbReference>
<feature type="compositionally biased region" description="Basic and acidic residues" evidence="2">
    <location>
        <begin position="553"/>
        <end position="564"/>
    </location>
</feature>
<feature type="region of interest" description="Disordered" evidence="2">
    <location>
        <begin position="824"/>
        <end position="850"/>
    </location>
</feature>
<feature type="compositionally biased region" description="Basic residues" evidence="2">
    <location>
        <begin position="501"/>
        <end position="513"/>
    </location>
</feature>
<dbReference type="Pfam" id="PF04818">
    <property type="entry name" value="CID"/>
    <property type="match status" value="1"/>
</dbReference>
<feature type="compositionally biased region" description="Polar residues" evidence="2">
    <location>
        <begin position="831"/>
        <end position="840"/>
    </location>
</feature>
<protein>
    <submittedName>
        <fullName evidence="5">Polyadenylation and cleavage factor 11</fullName>
    </submittedName>
</protein>
<dbReference type="GO" id="GO:0000993">
    <property type="term" value="F:RNA polymerase II complex binding"/>
    <property type="evidence" value="ECO:0007669"/>
    <property type="project" value="InterPro"/>
</dbReference>
<evidence type="ECO:0000259" key="3">
    <source>
        <dbReference type="PROSITE" id="PS50179"/>
    </source>
</evidence>
<dbReference type="CDD" id="cd16982">
    <property type="entry name" value="CID_Pcf11"/>
    <property type="match status" value="1"/>
</dbReference>
<dbReference type="GO" id="GO:0035091">
    <property type="term" value="F:phosphatidylinositol binding"/>
    <property type="evidence" value="ECO:0007669"/>
    <property type="project" value="InterPro"/>
</dbReference>
<feature type="compositionally biased region" description="Basic residues" evidence="2">
    <location>
        <begin position="749"/>
        <end position="761"/>
    </location>
</feature>
<dbReference type="GO" id="GO:0005849">
    <property type="term" value="C:mRNA cleavage factor complex"/>
    <property type="evidence" value="ECO:0007669"/>
    <property type="project" value="InterPro"/>
</dbReference>
<dbReference type="Proteomes" id="UP000198287">
    <property type="component" value="Unassembled WGS sequence"/>
</dbReference>
<feature type="region of interest" description="Disordered" evidence="2">
    <location>
        <begin position="1483"/>
        <end position="1506"/>
    </location>
</feature>
<dbReference type="OrthoDB" id="343582at2759"/>
<feature type="region of interest" description="Disordered" evidence="2">
    <location>
        <begin position="304"/>
        <end position="590"/>
    </location>
</feature>
<feature type="region of interest" description="Disordered" evidence="2">
    <location>
        <begin position="1406"/>
        <end position="1467"/>
    </location>
</feature>
<feature type="compositionally biased region" description="Low complexity" evidence="2">
    <location>
        <begin position="1428"/>
        <end position="1448"/>
    </location>
</feature>
<dbReference type="PANTHER" id="PTHR15921">
    <property type="entry name" value="PRE-MRNA CLEAVAGE COMPLEX II"/>
    <property type="match status" value="1"/>
</dbReference>
<organism evidence="5 6">
    <name type="scientific">Folsomia candida</name>
    <name type="common">Springtail</name>
    <dbReference type="NCBI Taxonomy" id="158441"/>
    <lineage>
        <taxon>Eukaryota</taxon>
        <taxon>Metazoa</taxon>
        <taxon>Ecdysozoa</taxon>
        <taxon>Arthropoda</taxon>
        <taxon>Hexapoda</taxon>
        <taxon>Collembola</taxon>
        <taxon>Entomobryomorpha</taxon>
        <taxon>Isotomoidea</taxon>
        <taxon>Isotomidae</taxon>
        <taxon>Proisotominae</taxon>
        <taxon>Folsomia</taxon>
    </lineage>
</organism>
<feature type="compositionally biased region" description="Acidic residues" evidence="2">
    <location>
        <begin position="1355"/>
        <end position="1365"/>
    </location>
</feature>
<dbReference type="PROSITE" id="PS50179">
    <property type="entry name" value="VHS"/>
    <property type="match status" value="1"/>
</dbReference>
<sequence>MALEKKMTNLSAIEEDAVTQFEGLLIELKINSKPMINVLTMMAEDFLRQAPIVVRTIEGHLNSVQPSLKLPVLYLIDSIVKNVGQEYPSLFTQNIVSTFCGVFEKVDDKVKLQMFKLRQTWNDHFPQRKLYAIDVRCHQFDKNWPISAPPPSNTSSIHVNPKFLNTTTPAIKTLPPKVSPVVAGVVETASLLDIGPVPEDVDEVHLRETLLQKRKELLELQQKKIELELMQTKSALESKRLEEIQSTVKQEKLLLGQAEKAKSKTYIAHQLLSNAAANIVKTGAHPSTPPQPVQVQVALQSLVPAPPVKMEKNKWEADKDSSKDRTKDKERENHRGERDRSGSRGKRTSSTSSSKDSKDHKVRRNYNKDDHENKRSMSKSTSKSPTRPIAIIKEEVSDHNSSSSSPRHHRSPKSHHKKSNSGSSGLEDLLPISRKGEESEEKSPRRKHNRSSSKESKASKTTRGGNDHNRDGGEDKRSSTSKQHAKKSAVIKAQEHENNFRARRSAVLKRNYRKTQGIDMDDDENKIPPQQQQQMQISSAEDPSSNNTNTIDVDLRFHGRRGGDTDMQQQDDSPNNCQNNESLPKKPRLAGNGNVIVESLFGREDVDLRQTPCGNWMGPAGGPHPTPWGPDHPRMMMRGGADQQQWGPPPPLLRPGPRGPNPFEEALDFPRQPPIEREMRPADRDGPWLPNHPRMNQHIGDQWGLAPPPRGPIGPNPFEAALDQGHFIPNPTEMELRIMNERSGHFNKALRRGGRGQRGSRGRGGGGRGGFMEQHNMMGDQQQHQLMEMRNFPFAINNNLGNNPTPIFPPHGHDQQQRMARDPFNPFIHESPNNNDNGEQQRAPLNENDPPALGILDVSSLLEQAVSLGLLPATSSEPAAKEAGAEIKAEVVEEAKVVLNDPPKESAISKYQKYQKFQRNNHKKMMMAPVQATPPPPLPTVDVLLVSEEKNYFKERRQGLINQLWVGKQCATCGLRFPPDQNAKYEQHLDWHFRRNARSRKEKEDTGAKKPQRRAWYYKLPEWILFEEIEDIEERAASMFETQGDADATTQSPGGIVSPEECSVPASSHTGSVCPQCGENFESYYDQDKEEWRLRNAVVDSTEGEDKDYINSSMMTEEAMQVDEISSVTVDDVQNGTEEVTEQASQQDSSPPPQEASPLPPQLEDDDDEVLILKEGKKEVLVEVMDIDDVDDEGEGEKEDENNDNEKNKEIEIGPEEINTTATATESTSDDVLSNADRLPVLNYSIISRPISSPIVVNDDSSSNLLPGISEDSSGGVFGFALNLGNIRERSESPEQVDEKRIVYKSMEFDFPKIKIEPPDDYDDVPDDVVSTPNLMAMPTPIVELSSDQDPIDLTGEDDSVDECDGPPPRSLHQMTSIDGNLHQEVYVPIIVPPTKMRINISGLDISAKSPSSKDPKPEDPAAAGAASPTPEKGSTSPKSPTTTVVPRSPEPSDSNNKCSNAEVMSPEEMKYLKPRLHEFFESGRKFKNCPPKQGKKEESGLCVIS</sequence>
<feature type="compositionally biased region" description="Basic and acidic residues" evidence="2">
    <location>
        <begin position="434"/>
        <end position="443"/>
    </location>
</feature>
<gene>
    <name evidence="5" type="ORF">Fcan01_24723</name>
</gene>